<dbReference type="AlphaFoldDB" id="A0A2Z7BD36"/>
<dbReference type="GO" id="GO:0008233">
    <property type="term" value="F:peptidase activity"/>
    <property type="evidence" value="ECO:0007669"/>
    <property type="project" value="UniProtKB-KW"/>
</dbReference>
<evidence type="ECO:0000313" key="2">
    <source>
        <dbReference type="Proteomes" id="UP000250235"/>
    </source>
</evidence>
<proteinExistence type="predicted"/>
<keyword evidence="1" id="KW-0645">Protease</keyword>
<organism evidence="1 2">
    <name type="scientific">Dorcoceras hygrometricum</name>
    <dbReference type="NCBI Taxonomy" id="472368"/>
    <lineage>
        <taxon>Eukaryota</taxon>
        <taxon>Viridiplantae</taxon>
        <taxon>Streptophyta</taxon>
        <taxon>Embryophyta</taxon>
        <taxon>Tracheophyta</taxon>
        <taxon>Spermatophyta</taxon>
        <taxon>Magnoliopsida</taxon>
        <taxon>eudicotyledons</taxon>
        <taxon>Gunneridae</taxon>
        <taxon>Pentapetalae</taxon>
        <taxon>asterids</taxon>
        <taxon>lamiids</taxon>
        <taxon>Lamiales</taxon>
        <taxon>Gesneriaceae</taxon>
        <taxon>Didymocarpoideae</taxon>
        <taxon>Trichosporeae</taxon>
        <taxon>Loxocarpinae</taxon>
        <taxon>Dorcoceras</taxon>
    </lineage>
</organism>
<dbReference type="Proteomes" id="UP000250235">
    <property type="component" value="Unassembled WGS sequence"/>
</dbReference>
<dbReference type="EMBL" id="KV006926">
    <property type="protein sequence ID" value="KZV32140.1"/>
    <property type="molecule type" value="Genomic_DNA"/>
</dbReference>
<keyword evidence="1" id="KW-0378">Hydrolase</keyword>
<dbReference type="GO" id="GO:0006508">
    <property type="term" value="P:proteolysis"/>
    <property type="evidence" value="ECO:0007669"/>
    <property type="project" value="UniProtKB-KW"/>
</dbReference>
<reference evidence="1 2" key="1">
    <citation type="journal article" date="2015" name="Proc. Natl. Acad. Sci. U.S.A.">
        <title>The resurrection genome of Boea hygrometrica: A blueprint for survival of dehydration.</title>
        <authorList>
            <person name="Xiao L."/>
            <person name="Yang G."/>
            <person name="Zhang L."/>
            <person name="Yang X."/>
            <person name="Zhao S."/>
            <person name="Ji Z."/>
            <person name="Zhou Q."/>
            <person name="Hu M."/>
            <person name="Wang Y."/>
            <person name="Chen M."/>
            <person name="Xu Y."/>
            <person name="Jin H."/>
            <person name="Xiao X."/>
            <person name="Hu G."/>
            <person name="Bao F."/>
            <person name="Hu Y."/>
            <person name="Wan P."/>
            <person name="Li L."/>
            <person name="Deng X."/>
            <person name="Kuang T."/>
            <person name="Xiang C."/>
            <person name="Zhu J.K."/>
            <person name="Oliver M.J."/>
            <person name="He Y."/>
        </authorList>
    </citation>
    <scope>NUCLEOTIDE SEQUENCE [LARGE SCALE GENOMIC DNA]</scope>
    <source>
        <strain evidence="2">cv. XS01</strain>
    </source>
</reference>
<accession>A0A2Z7BD36</accession>
<keyword evidence="2" id="KW-1185">Reference proteome</keyword>
<protein>
    <submittedName>
        <fullName evidence="1">Trypsin-like serine protease</fullName>
    </submittedName>
</protein>
<name>A0A2Z7BD36_9LAMI</name>
<sequence>MLAGNTTREVESDTVAEQELKTVKRVFGGLNEGIWPKSSLAGTLWTSCCVKMKKDQLENKSDVDQLVRQRCNSDECYSNSATSYSESVASYSESVASYSKSVAIYSGSCNQSLTEYDSVAAAKTKLHQLLRVNVPAAGS</sequence>
<gene>
    <name evidence="1" type="ORF">F511_10844</name>
</gene>
<evidence type="ECO:0000313" key="1">
    <source>
        <dbReference type="EMBL" id="KZV32140.1"/>
    </source>
</evidence>